<name>A0AB38ZLI3_9VIRU</name>
<dbReference type="Gene3D" id="2.40.10.270">
    <property type="entry name" value="Bacteriophage SPP1 head-tail adaptor protein"/>
    <property type="match status" value="1"/>
</dbReference>
<dbReference type="EMBL" id="PP232116">
    <property type="protein sequence ID" value="XAG98241.1"/>
    <property type="molecule type" value="Genomic_DNA"/>
</dbReference>
<organism evidence="1">
    <name type="scientific">Mesorhizobium phage vB_MseS-P1</name>
    <dbReference type="NCBI Taxonomy" id="3120101"/>
    <lineage>
        <taxon>Viruses</taxon>
    </lineage>
</organism>
<protein>
    <submittedName>
        <fullName evidence="1">Head-tail adaptor protein</fullName>
    </submittedName>
</protein>
<evidence type="ECO:0000313" key="1">
    <source>
        <dbReference type="EMBL" id="XAG98241.1"/>
    </source>
</evidence>
<reference evidence="1" key="1">
    <citation type="submission" date="2024-01" db="EMBL/GenBank/DDBJ databases">
        <title>New evidence supports the origin of RcGTA from prophage.</title>
        <authorList>
            <person name="Xu Y."/>
            <person name="Liu B."/>
            <person name="Chen F."/>
        </authorList>
    </citation>
    <scope>NUCLEOTIDE SEQUENCE</scope>
</reference>
<proteinExistence type="predicted"/>
<accession>A0AB38ZLI3</accession>
<dbReference type="InterPro" id="IPR008767">
    <property type="entry name" value="Phage_SPP1_head-tail_adaptor"/>
</dbReference>
<sequence length="117" mass="12996">MARYQPDAGALRDRVAFDKRGTVDDGMGNSVAGPFEEQFSVRAELRALRGSEAVIAGRLEGRNTFGVYVRPSIKTRLITSDWRMRDTRRGTVYAIRTVDAVTDPLWIYLTVESGVAA</sequence>
<gene>
    <name evidence="1" type="ORF">vBMseSP1_gp37</name>
</gene>
<dbReference type="NCBIfam" id="TIGR01563">
    <property type="entry name" value="gp16_SPP1"/>
    <property type="match status" value="1"/>
</dbReference>
<dbReference type="InterPro" id="IPR038666">
    <property type="entry name" value="SSP1_head-tail_sf"/>
</dbReference>
<dbReference type="Pfam" id="PF05521">
    <property type="entry name" value="Phage_HCP"/>
    <property type="match status" value="1"/>
</dbReference>